<dbReference type="STRING" id="1001994.MY1_1331"/>
<name>F9CXX2_9ARCH</name>
<accession>F9CXX2</accession>
<comment type="caution">
    <text evidence="1">The sequence shown here is derived from an EMBL/GenBank/DDBJ whole genome shotgun (WGS) entry which is preliminary data.</text>
</comment>
<gene>
    <name evidence="1" type="ORF">MY1_1331</name>
</gene>
<dbReference type="AlphaFoldDB" id="F9CXX2"/>
<keyword evidence="2" id="KW-1185">Reference proteome</keyword>
<protein>
    <submittedName>
        <fullName evidence="1">Uncharacterized protein</fullName>
    </submittedName>
</protein>
<proteinExistence type="predicted"/>
<evidence type="ECO:0000313" key="1">
    <source>
        <dbReference type="EMBL" id="EGP94088.1"/>
    </source>
</evidence>
<evidence type="ECO:0000313" key="2">
    <source>
        <dbReference type="Proteomes" id="UP000004440"/>
    </source>
</evidence>
<sequence>MVILFMGVFYSVISIHFRYNNALKSSHFFTNMVNFYRAIL</sequence>
<dbReference type="Proteomes" id="UP000004440">
    <property type="component" value="Unassembled WGS sequence"/>
</dbReference>
<organism evidence="1 2">
    <name type="scientific">Nitrosarchaeum koreense MY1</name>
    <dbReference type="NCBI Taxonomy" id="1001994"/>
    <lineage>
        <taxon>Archaea</taxon>
        <taxon>Nitrososphaerota</taxon>
        <taxon>Nitrososphaeria</taxon>
        <taxon>Nitrosopumilales</taxon>
        <taxon>Nitrosopumilaceae</taxon>
        <taxon>Nitrosarchaeum</taxon>
    </lineage>
</organism>
<reference evidence="1 2" key="1">
    <citation type="journal article" date="2011" name="J. Bacteriol.">
        <title>Genome Sequence of an Ammonia-Oxidizing Soil Archaeon, "Candidatus Nitrosoarchaeum koreensis" MY1.</title>
        <authorList>
            <person name="Kim B.K."/>
            <person name="Jung M.Y."/>
            <person name="Yu D.S."/>
            <person name="Park S.J."/>
            <person name="Oh T.K."/>
            <person name="Rhee S.K."/>
            <person name="Kim J.F."/>
        </authorList>
    </citation>
    <scope>NUCLEOTIDE SEQUENCE [LARGE SCALE GENOMIC DNA]</scope>
    <source>
        <strain evidence="1 2">MY1</strain>
    </source>
</reference>
<dbReference type="EMBL" id="AFPU01000001">
    <property type="protein sequence ID" value="EGP94088.1"/>
    <property type="molecule type" value="Genomic_DNA"/>
</dbReference>